<dbReference type="EMBL" id="UYSL01012071">
    <property type="protein sequence ID" value="VDL68834.1"/>
    <property type="molecule type" value="Genomic_DNA"/>
</dbReference>
<dbReference type="WBParaSite" id="NBR_0000524501-mRNA-1">
    <property type="protein sequence ID" value="NBR_0000524501-mRNA-1"/>
    <property type="gene ID" value="NBR_0000524501"/>
</dbReference>
<protein>
    <submittedName>
        <fullName evidence="3">Peptidylprolyl isomerase</fullName>
    </submittedName>
</protein>
<dbReference type="Proteomes" id="UP000271162">
    <property type="component" value="Unassembled WGS sequence"/>
</dbReference>
<evidence type="ECO:0000313" key="3">
    <source>
        <dbReference type="WBParaSite" id="NBR_0000524501-mRNA-1"/>
    </source>
</evidence>
<proteinExistence type="predicted"/>
<keyword evidence="2" id="KW-1185">Reference proteome</keyword>
<evidence type="ECO:0000313" key="1">
    <source>
        <dbReference type="EMBL" id="VDL68834.1"/>
    </source>
</evidence>
<name>A0A0N4XRU3_NIPBR</name>
<dbReference type="STRING" id="27835.A0A0N4XRU3"/>
<dbReference type="AlphaFoldDB" id="A0A0N4XRU3"/>
<reference evidence="1 2" key="2">
    <citation type="submission" date="2018-11" db="EMBL/GenBank/DDBJ databases">
        <authorList>
            <consortium name="Pathogen Informatics"/>
        </authorList>
    </citation>
    <scope>NUCLEOTIDE SEQUENCE [LARGE SCALE GENOMIC DNA]</scope>
</reference>
<sequence>MVWEVQSGKTMIQFAHFDPLVSRAFVTDIRLAIERPTRSALQEFDQRRSLRHDGESYSKVLSENKP</sequence>
<gene>
    <name evidence="1" type="ORF">NBR_LOCUS5245</name>
</gene>
<organism evidence="3">
    <name type="scientific">Nippostrongylus brasiliensis</name>
    <name type="common">Rat hookworm</name>
    <dbReference type="NCBI Taxonomy" id="27835"/>
    <lineage>
        <taxon>Eukaryota</taxon>
        <taxon>Metazoa</taxon>
        <taxon>Ecdysozoa</taxon>
        <taxon>Nematoda</taxon>
        <taxon>Chromadorea</taxon>
        <taxon>Rhabditida</taxon>
        <taxon>Rhabditina</taxon>
        <taxon>Rhabditomorpha</taxon>
        <taxon>Strongyloidea</taxon>
        <taxon>Heligmosomidae</taxon>
        <taxon>Nippostrongylus</taxon>
    </lineage>
</organism>
<reference evidence="3" key="1">
    <citation type="submission" date="2017-02" db="UniProtKB">
        <authorList>
            <consortium name="WormBaseParasite"/>
        </authorList>
    </citation>
    <scope>IDENTIFICATION</scope>
</reference>
<evidence type="ECO:0000313" key="2">
    <source>
        <dbReference type="Proteomes" id="UP000271162"/>
    </source>
</evidence>
<accession>A0A0N4XRU3</accession>